<proteinExistence type="inferred from homology"/>
<dbReference type="GO" id="GO:0005524">
    <property type="term" value="F:ATP binding"/>
    <property type="evidence" value="ECO:0007669"/>
    <property type="project" value="UniProtKB-KW"/>
</dbReference>
<dbReference type="RefSeq" id="WP_049993748.1">
    <property type="nucleotide sequence ID" value="NZ_CP031310.1"/>
</dbReference>
<organism evidence="6 7">
    <name type="scientific">Halapricum salinum</name>
    <dbReference type="NCBI Taxonomy" id="1457250"/>
    <lineage>
        <taxon>Archaea</taxon>
        <taxon>Methanobacteriati</taxon>
        <taxon>Methanobacteriota</taxon>
        <taxon>Stenosarchaea group</taxon>
        <taxon>Halobacteria</taxon>
        <taxon>Halobacteriales</taxon>
        <taxon>Haloarculaceae</taxon>
        <taxon>Halapricum</taxon>
    </lineage>
</organism>
<dbReference type="GO" id="GO:0016887">
    <property type="term" value="F:ATP hydrolysis activity"/>
    <property type="evidence" value="ECO:0007669"/>
    <property type="project" value="InterPro"/>
</dbReference>
<evidence type="ECO:0000256" key="3">
    <source>
        <dbReference type="ARBA" id="ARBA00022741"/>
    </source>
</evidence>
<keyword evidence="4 6" id="KW-0067">ATP-binding</keyword>
<dbReference type="PANTHER" id="PTHR43335:SF4">
    <property type="entry name" value="ABC TRANSPORTER, ATP-BINDING PROTEIN"/>
    <property type="match status" value="1"/>
</dbReference>
<evidence type="ECO:0000256" key="4">
    <source>
        <dbReference type="ARBA" id="ARBA00022840"/>
    </source>
</evidence>
<dbReference type="Gene3D" id="3.40.50.300">
    <property type="entry name" value="P-loop containing nucleotide triphosphate hydrolases"/>
    <property type="match status" value="1"/>
</dbReference>
<sequence length="301" mass="31315">MAAIDVSGVTKQFGGVTALQNLDLTVEDGEVFGFLGPNGAGKSTTIDILLDHVRPTAGSARVFGMDAQDQSVSIRERTGVLPEGYGPLGQMTGRTHVEFALEAKGAGGDPDALLERVGITGAADRRAVDYSKGMKQRLMLAMALAGDPELLILDEPTTGLDPNGARTMRKIVQEEADRGATVFFSSHILEQVEAVCDRVGILNQGHLAAVDTIDGLREAAGATGQVRVTMDAVPDGLIETIEGLDGVNSVSITDGTLVAGCENPAKGAVVHRCYEAGTVEDVETSEASLEDLFVSYTGGGA</sequence>
<dbReference type="SUPFAM" id="SSF52540">
    <property type="entry name" value="P-loop containing nucleoside triphosphate hydrolases"/>
    <property type="match status" value="1"/>
</dbReference>
<dbReference type="InterPro" id="IPR003439">
    <property type="entry name" value="ABC_transporter-like_ATP-bd"/>
</dbReference>
<feature type="domain" description="ABC transporter" evidence="5">
    <location>
        <begin position="4"/>
        <end position="229"/>
    </location>
</feature>
<name>A0A4D6H8T0_9EURY</name>
<dbReference type="SMART" id="SM00382">
    <property type="entry name" value="AAA"/>
    <property type="match status" value="1"/>
</dbReference>
<keyword evidence="3" id="KW-0547">Nucleotide-binding</keyword>
<keyword evidence="7" id="KW-1185">Reference proteome</keyword>
<evidence type="ECO:0000313" key="7">
    <source>
        <dbReference type="Proteomes" id="UP000296706"/>
    </source>
</evidence>
<dbReference type="KEGG" id="hsn:DV733_03205"/>
<protein>
    <submittedName>
        <fullName evidence="6">ABC transporter ATP-binding protein</fullName>
    </submittedName>
</protein>
<dbReference type="PROSITE" id="PS00211">
    <property type="entry name" value="ABC_TRANSPORTER_1"/>
    <property type="match status" value="1"/>
</dbReference>
<gene>
    <name evidence="6" type="ORF">DV733_03205</name>
</gene>
<dbReference type="Proteomes" id="UP000296706">
    <property type="component" value="Chromosome"/>
</dbReference>
<accession>A0A4D6H8T0</accession>
<dbReference type="InterPro" id="IPR027417">
    <property type="entry name" value="P-loop_NTPase"/>
</dbReference>
<dbReference type="Pfam" id="PF00005">
    <property type="entry name" value="ABC_tran"/>
    <property type="match status" value="1"/>
</dbReference>
<keyword evidence="2" id="KW-0813">Transport</keyword>
<dbReference type="InterPro" id="IPR017871">
    <property type="entry name" value="ABC_transporter-like_CS"/>
</dbReference>
<reference evidence="6 7" key="1">
    <citation type="journal article" date="2019" name="Nat. Commun.">
        <title>A new type of DNA phosphorothioation-based antiviral system in archaea.</title>
        <authorList>
            <person name="Xiong L."/>
            <person name="Liu S."/>
            <person name="Chen S."/>
            <person name="Xiao Y."/>
            <person name="Zhu B."/>
            <person name="Gao Y."/>
            <person name="Zhang Y."/>
            <person name="Chen B."/>
            <person name="Luo J."/>
            <person name="Deng Z."/>
            <person name="Chen X."/>
            <person name="Wang L."/>
            <person name="Chen S."/>
        </authorList>
    </citation>
    <scope>NUCLEOTIDE SEQUENCE [LARGE SCALE GENOMIC DNA]</scope>
    <source>
        <strain evidence="6 7">CBA1105</strain>
    </source>
</reference>
<comment type="similarity">
    <text evidence="1">Belongs to the ABC transporter superfamily.</text>
</comment>
<dbReference type="PANTHER" id="PTHR43335">
    <property type="entry name" value="ABC TRANSPORTER, ATP-BINDING PROTEIN"/>
    <property type="match status" value="1"/>
</dbReference>
<dbReference type="CDD" id="cd03230">
    <property type="entry name" value="ABC_DR_subfamily_A"/>
    <property type="match status" value="1"/>
</dbReference>
<evidence type="ECO:0000259" key="5">
    <source>
        <dbReference type="PROSITE" id="PS50893"/>
    </source>
</evidence>
<dbReference type="PROSITE" id="PS50893">
    <property type="entry name" value="ABC_TRANSPORTER_2"/>
    <property type="match status" value="1"/>
</dbReference>
<dbReference type="GeneID" id="39846840"/>
<evidence type="ECO:0000256" key="2">
    <source>
        <dbReference type="ARBA" id="ARBA00022448"/>
    </source>
</evidence>
<dbReference type="InterPro" id="IPR003593">
    <property type="entry name" value="AAA+_ATPase"/>
</dbReference>
<dbReference type="OrthoDB" id="87732at2157"/>
<dbReference type="EMBL" id="CP031310">
    <property type="protein sequence ID" value="QCC50303.1"/>
    <property type="molecule type" value="Genomic_DNA"/>
</dbReference>
<dbReference type="STRING" id="1457250.GCA_000755225_02938"/>
<evidence type="ECO:0000256" key="1">
    <source>
        <dbReference type="ARBA" id="ARBA00005417"/>
    </source>
</evidence>
<evidence type="ECO:0000313" key="6">
    <source>
        <dbReference type="EMBL" id="QCC50303.1"/>
    </source>
</evidence>
<dbReference type="AlphaFoldDB" id="A0A4D6H8T0"/>